<sequence length="184" mass="21073">MQASDLRSVVCVGLAIVLTALALAQFPPPPSPSGPPTHPFHACHEFLKVEENWDPRGNPGMQACATTDAEMEEFYKEAMEPDLKFWRERAPLNRSRIDAFMKTWGGYNWPLQGFVLILKNRWYFPFHVAWNRTQATSDTAADITLWITASQYYFQKFAGELEFPDMFFFMSDQDSGWCDNVDSG</sequence>
<evidence type="ECO:0000256" key="1">
    <source>
        <dbReference type="SAM" id="SignalP"/>
    </source>
</evidence>
<accession>A0A2J7ZQ24</accession>
<keyword evidence="1" id="KW-0732">Signal</keyword>
<dbReference type="AlphaFoldDB" id="A0A2J7ZQ24"/>
<dbReference type="Proteomes" id="UP000236333">
    <property type="component" value="Unassembled WGS sequence"/>
</dbReference>
<feature type="non-terminal residue" evidence="2">
    <location>
        <position position="184"/>
    </location>
</feature>
<reference evidence="2 3" key="1">
    <citation type="journal article" date="2017" name="Mol. Biol. Evol.">
        <title>The 4-celled Tetrabaena socialis nuclear genome reveals the essential components for genetic control of cell number at the origin of multicellularity in the volvocine lineage.</title>
        <authorList>
            <person name="Featherston J."/>
            <person name="Arakaki Y."/>
            <person name="Hanschen E.R."/>
            <person name="Ferris P.J."/>
            <person name="Michod R.E."/>
            <person name="Olson B.J.S.C."/>
            <person name="Nozaki H."/>
            <person name="Durand P.M."/>
        </authorList>
    </citation>
    <scope>NUCLEOTIDE SEQUENCE [LARGE SCALE GENOMIC DNA]</scope>
    <source>
        <strain evidence="2 3">NIES-571</strain>
    </source>
</reference>
<keyword evidence="3" id="KW-1185">Reference proteome</keyword>
<name>A0A2J7ZQ24_9CHLO</name>
<dbReference type="EMBL" id="PGGS01000668">
    <property type="protein sequence ID" value="PNH02367.1"/>
    <property type="molecule type" value="Genomic_DNA"/>
</dbReference>
<gene>
    <name evidence="2" type="ORF">TSOC_011663</name>
</gene>
<proteinExistence type="predicted"/>
<feature type="signal peptide" evidence="1">
    <location>
        <begin position="1"/>
        <end position="24"/>
    </location>
</feature>
<evidence type="ECO:0000313" key="2">
    <source>
        <dbReference type="EMBL" id="PNH02367.1"/>
    </source>
</evidence>
<protein>
    <submittedName>
        <fullName evidence="2">Uncharacterized protein</fullName>
    </submittedName>
</protein>
<comment type="caution">
    <text evidence="2">The sequence shown here is derived from an EMBL/GenBank/DDBJ whole genome shotgun (WGS) entry which is preliminary data.</text>
</comment>
<organism evidence="2 3">
    <name type="scientific">Tetrabaena socialis</name>
    <dbReference type="NCBI Taxonomy" id="47790"/>
    <lineage>
        <taxon>Eukaryota</taxon>
        <taxon>Viridiplantae</taxon>
        <taxon>Chlorophyta</taxon>
        <taxon>core chlorophytes</taxon>
        <taxon>Chlorophyceae</taxon>
        <taxon>CS clade</taxon>
        <taxon>Chlamydomonadales</taxon>
        <taxon>Tetrabaenaceae</taxon>
        <taxon>Tetrabaena</taxon>
    </lineage>
</organism>
<feature type="chain" id="PRO_5014468785" evidence="1">
    <location>
        <begin position="25"/>
        <end position="184"/>
    </location>
</feature>
<evidence type="ECO:0000313" key="3">
    <source>
        <dbReference type="Proteomes" id="UP000236333"/>
    </source>
</evidence>